<dbReference type="RefSeq" id="WP_145377824.1">
    <property type="nucleotide sequence ID" value="NZ_CP036276.1"/>
</dbReference>
<dbReference type="GO" id="GO:0008713">
    <property type="term" value="F:ADP-heptose-lipopolysaccharide heptosyltransferase activity"/>
    <property type="evidence" value="ECO:0007669"/>
    <property type="project" value="UniProtKB-EC"/>
</dbReference>
<evidence type="ECO:0000256" key="3">
    <source>
        <dbReference type="ARBA" id="ARBA00043995"/>
    </source>
</evidence>
<keyword evidence="1" id="KW-0328">Glycosyltransferase</keyword>
<dbReference type="EC" id="2.4.99.24" evidence="4"/>
<dbReference type="EMBL" id="CP036276">
    <property type="protein sequence ID" value="QDU45430.1"/>
    <property type="molecule type" value="Genomic_DNA"/>
</dbReference>
<accession>A0A517ZSL7</accession>
<dbReference type="AlphaFoldDB" id="A0A517ZSL7"/>
<evidence type="ECO:0000256" key="2">
    <source>
        <dbReference type="ARBA" id="ARBA00022679"/>
    </source>
</evidence>
<proteinExistence type="inferred from homology"/>
<dbReference type="InterPro" id="IPR051199">
    <property type="entry name" value="LPS_LOS_Heptosyltrfase"/>
</dbReference>
<reference evidence="6 7" key="1">
    <citation type="submission" date="2019-02" db="EMBL/GenBank/DDBJ databases">
        <title>Deep-cultivation of Planctomycetes and their phenomic and genomic characterization uncovers novel biology.</title>
        <authorList>
            <person name="Wiegand S."/>
            <person name="Jogler M."/>
            <person name="Boedeker C."/>
            <person name="Pinto D."/>
            <person name="Vollmers J."/>
            <person name="Rivas-Marin E."/>
            <person name="Kohn T."/>
            <person name="Peeters S.H."/>
            <person name="Heuer A."/>
            <person name="Rast P."/>
            <person name="Oberbeckmann S."/>
            <person name="Bunk B."/>
            <person name="Jeske O."/>
            <person name="Meyerdierks A."/>
            <person name="Storesund J.E."/>
            <person name="Kallscheuer N."/>
            <person name="Luecker S."/>
            <person name="Lage O.M."/>
            <person name="Pohl T."/>
            <person name="Merkel B.J."/>
            <person name="Hornburger P."/>
            <person name="Mueller R.-W."/>
            <person name="Bruemmer F."/>
            <person name="Labrenz M."/>
            <person name="Spormann A.M."/>
            <person name="Op den Camp H."/>
            <person name="Overmann J."/>
            <person name="Amann R."/>
            <person name="Jetten M.S.M."/>
            <person name="Mascher T."/>
            <person name="Medema M.H."/>
            <person name="Devos D.P."/>
            <person name="Kaster A.-K."/>
            <person name="Ovreas L."/>
            <person name="Rohde M."/>
            <person name="Galperin M.Y."/>
            <person name="Jogler C."/>
        </authorList>
    </citation>
    <scope>NUCLEOTIDE SEQUENCE [LARGE SCALE GENOMIC DNA]</scope>
    <source>
        <strain evidence="6 7">Mal52</strain>
    </source>
</reference>
<gene>
    <name evidence="6" type="primary">rfaF_1</name>
    <name evidence="6" type="ORF">Mal52_39240</name>
</gene>
<dbReference type="CDD" id="cd03789">
    <property type="entry name" value="GT9_LPS_heptosyltransferase"/>
    <property type="match status" value="1"/>
</dbReference>
<dbReference type="Pfam" id="PF01075">
    <property type="entry name" value="Glyco_transf_9"/>
    <property type="match status" value="1"/>
</dbReference>
<evidence type="ECO:0000313" key="6">
    <source>
        <dbReference type="EMBL" id="QDU45430.1"/>
    </source>
</evidence>
<organism evidence="6 7">
    <name type="scientific">Symmachiella dynata</name>
    <dbReference type="NCBI Taxonomy" id="2527995"/>
    <lineage>
        <taxon>Bacteria</taxon>
        <taxon>Pseudomonadati</taxon>
        <taxon>Planctomycetota</taxon>
        <taxon>Planctomycetia</taxon>
        <taxon>Planctomycetales</taxon>
        <taxon>Planctomycetaceae</taxon>
        <taxon>Symmachiella</taxon>
    </lineage>
</organism>
<dbReference type="PANTHER" id="PTHR30160:SF1">
    <property type="entry name" value="LIPOPOLYSACCHARIDE 1,2-N-ACETYLGLUCOSAMINETRANSFERASE-RELATED"/>
    <property type="match status" value="1"/>
</dbReference>
<dbReference type="Proteomes" id="UP000319383">
    <property type="component" value="Chromosome"/>
</dbReference>
<dbReference type="SUPFAM" id="SSF53756">
    <property type="entry name" value="UDP-Glycosyltransferase/glycogen phosphorylase"/>
    <property type="match status" value="1"/>
</dbReference>
<name>A0A517ZSL7_9PLAN</name>
<evidence type="ECO:0000256" key="1">
    <source>
        <dbReference type="ARBA" id="ARBA00022676"/>
    </source>
</evidence>
<comment type="catalytic activity">
    <reaction evidence="5">
        <text>an L-alpha-D-Hep-(1-&gt;5)-[alpha-Kdo-(2-&gt;4)]-alpha-Kdo-(2-&gt;6)-lipid A + ADP-L-glycero-beta-D-manno-heptose = an L-alpha-D-Hep-(1-&gt;3)-L-alpha-D-Hep-(1-&gt;5)-[alpha-Kdo-(2-&gt;4)]-alpha-Kdo-(2-&gt;6)-lipid A + ADP + H(+)</text>
        <dbReference type="Rhea" id="RHEA:74071"/>
        <dbReference type="ChEBI" id="CHEBI:15378"/>
        <dbReference type="ChEBI" id="CHEBI:61506"/>
        <dbReference type="ChEBI" id="CHEBI:193068"/>
        <dbReference type="ChEBI" id="CHEBI:193069"/>
        <dbReference type="ChEBI" id="CHEBI:456216"/>
        <dbReference type="EC" id="2.4.99.24"/>
    </reaction>
</comment>
<protein>
    <recommendedName>
        <fullName evidence="4">lipopolysaccharide heptosyltransferase II</fullName>
        <ecNumber evidence="4">2.4.99.24</ecNumber>
    </recommendedName>
</protein>
<dbReference type="NCBIfam" id="TIGR02195">
    <property type="entry name" value="heptsyl_trn_II"/>
    <property type="match status" value="1"/>
</dbReference>
<dbReference type="GO" id="GO:0005829">
    <property type="term" value="C:cytosol"/>
    <property type="evidence" value="ECO:0007669"/>
    <property type="project" value="TreeGrafter"/>
</dbReference>
<evidence type="ECO:0000256" key="4">
    <source>
        <dbReference type="ARBA" id="ARBA00044042"/>
    </source>
</evidence>
<dbReference type="GO" id="GO:0009244">
    <property type="term" value="P:lipopolysaccharide core region biosynthetic process"/>
    <property type="evidence" value="ECO:0007669"/>
    <property type="project" value="TreeGrafter"/>
</dbReference>
<comment type="similarity">
    <text evidence="3">Belongs to the glycosyltransferase 9 family.</text>
</comment>
<keyword evidence="7" id="KW-1185">Reference proteome</keyword>
<sequence length="359" mass="38222">MSLSQLASLDARRICIIKPSALGDIVQSLPLLPPLRTRFPEAEISWVVNRGLSGILTDQPDLHQVIPFDRHGGLSSWGKLLRQLHAARFDVVMDLQGLLRTGVMCAATRAPIRIGLETAREGAGLACNITIPDTGRLMPAHARYWRVAEAFGVGDASRQLQLSLSDADISAAARLLGGLPRPLIAIHPGARWVTKRWPTEKFAEVACAAMSENAAGIVVLGSGDEASLAADVESRIVAATGTANNVRNLAGQTSLKELAAVLQSVDMVVSNDSGPMHLAAELGTPVVGIFTCTDPIRSGPPGPQHQLVSTCVSCAGSYQKICPHRGAEQMACLRELSSQRVMDAVRMVMSRNDLPARLA</sequence>
<dbReference type="KEGG" id="sdyn:Mal52_39240"/>
<evidence type="ECO:0000256" key="5">
    <source>
        <dbReference type="ARBA" id="ARBA00047503"/>
    </source>
</evidence>
<dbReference type="PANTHER" id="PTHR30160">
    <property type="entry name" value="TETRAACYLDISACCHARIDE 4'-KINASE-RELATED"/>
    <property type="match status" value="1"/>
</dbReference>
<evidence type="ECO:0000313" key="7">
    <source>
        <dbReference type="Proteomes" id="UP000319383"/>
    </source>
</evidence>
<dbReference type="InterPro" id="IPR011910">
    <property type="entry name" value="RfaF"/>
</dbReference>
<keyword evidence="2 6" id="KW-0808">Transferase</keyword>
<dbReference type="InterPro" id="IPR002201">
    <property type="entry name" value="Glyco_trans_9"/>
</dbReference>
<dbReference type="Gene3D" id="3.40.50.2000">
    <property type="entry name" value="Glycogen Phosphorylase B"/>
    <property type="match status" value="2"/>
</dbReference>